<dbReference type="HOGENOM" id="CLU_094876_4_0_7"/>
<dbReference type="SUPFAM" id="SSF54637">
    <property type="entry name" value="Thioesterase/thiol ester dehydrase-isomerase"/>
    <property type="match status" value="1"/>
</dbReference>
<dbReference type="AlphaFoldDB" id="W4LBB0"/>
<protein>
    <submittedName>
        <fullName evidence="1">Dehydratase</fullName>
    </submittedName>
</protein>
<dbReference type="InterPro" id="IPR029069">
    <property type="entry name" value="HotDog_dom_sf"/>
</dbReference>
<dbReference type="Gene3D" id="3.10.129.10">
    <property type="entry name" value="Hotdog Thioesterase"/>
    <property type="match status" value="1"/>
</dbReference>
<gene>
    <name evidence="1" type="ORF">ETSY1_32390</name>
</gene>
<keyword evidence="2" id="KW-1185">Reference proteome</keyword>
<sequence>MSDGLVYWEDVEEGEEIPTFQRKTDIMHWNRYAALNDEFVYIHMDADYAKSIGQPDVFGMGNLRLAYLHNMLRSWVEEEGDIKRVGCQYRALNFREDVLTAHGKITRKYQEDGDCLIDLDVWVENQNGDNTCPGSATVRLPSRS</sequence>
<comment type="caution">
    <text evidence="1">The sequence shown here is derived from an EMBL/GenBank/DDBJ whole genome shotgun (WGS) entry which is preliminary data.</text>
</comment>
<reference evidence="1 2" key="1">
    <citation type="journal article" date="2014" name="Nature">
        <title>An environmental bacterial taxon with a large and distinct metabolic repertoire.</title>
        <authorList>
            <person name="Wilson M.C."/>
            <person name="Mori T."/>
            <person name="Ruckert C."/>
            <person name="Uria A.R."/>
            <person name="Helf M.J."/>
            <person name="Takada K."/>
            <person name="Gernert C."/>
            <person name="Steffens U.A."/>
            <person name="Heycke N."/>
            <person name="Schmitt S."/>
            <person name="Rinke C."/>
            <person name="Helfrich E.J."/>
            <person name="Brachmann A.O."/>
            <person name="Gurgui C."/>
            <person name="Wakimoto T."/>
            <person name="Kracht M."/>
            <person name="Crusemann M."/>
            <person name="Hentschel U."/>
            <person name="Abe I."/>
            <person name="Matsunaga S."/>
            <person name="Kalinowski J."/>
            <person name="Takeyama H."/>
            <person name="Piel J."/>
        </authorList>
    </citation>
    <scope>NUCLEOTIDE SEQUENCE [LARGE SCALE GENOMIC DNA]</scope>
    <source>
        <strain evidence="2">TSY1</strain>
    </source>
</reference>
<proteinExistence type="predicted"/>
<name>W4LBB0_ENTF1</name>
<organism evidence="1 2">
    <name type="scientific">Entotheonella factor</name>
    <dbReference type="NCBI Taxonomy" id="1429438"/>
    <lineage>
        <taxon>Bacteria</taxon>
        <taxon>Pseudomonadati</taxon>
        <taxon>Nitrospinota/Tectimicrobiota group</taxon>
        <taxon>Candidatus Tectimicrobiota</taxon>
        <taxon>Candidatus Entotheonellia</taxon>
        <taxon>Candidatus Entotheonellales</taxon>
        <taxon>Candidatus Entotheonellaceae</taxon>
        <taxon>Candidatus Entotheonella</taxon>
    </lineage>
</organism>
<dbReference type="EMBL" id="AZHW01000966">
    <property type="protein sequence ID" value="ETW95020.1"/>
    <property type="molecule type" value="Genomic_DNA"/>
</dbReference>
<accession>W4LBB0</accession>
<evidence type="ECO:0000313" key="1">
    <source>
        <dbReference type="EMBL" id="ETW95020.1"/>
    </source>
</evidence>
<evidence type="ECO:0000313" key="2">
    <source>
        <dbReference type="Proteomes" id="UP000019141"/>
    </source>
</evidence>
<dbReference type="Proteomes" id="UP000019141">
    <property type="component" value="Unassembled WGS sequence"/>
</dbReference>